<keyword evidence="2" id="KW-0436">Ligase</keyword>
<evidence type="ECO:0000256" key="1">
    <source>
        <dbReference type="SAM" id="MobiDB-lite"/>
    </source>
</evidence>
<evidence type="ECO:0000313" key="2">
    <source>
        <dbReference type="EMBL" id="KAK3932295.1"/>
    </source>
</evidence>
<dbReference type="GO" id="GO:0016874">
    <property type="term" value="F:ligase activity"/>
    <property type="evidence" value="ECO:0007669"/>
    <property type="project" value="UniProtKB-KW"/>
</dbReference>
<name>A0AAE1I4N2_9NEOP</name>
<accession>A0AAE1I4N2</accession>
<keyword evidence="3" id="KW-1185">Reference proteome</keyword>
<gene>
    <name evidence="2" type="ORF">KUF71_011623</name>
</gene>
<dbReference type="Proteomes" id="UP001219518">
    <property type="component" value="Unassembled WGS sequence"/>
</dbReference>
<dbReference type="EMBL" id="JAHWGI010001434">
    <property type="protein sequence ID" value="KAK3932295.1"/>
    <property type="molecule type" value="Genomic_DNA"/>
</dbReference>
<reference evidence="2" key="1">
    <citation type="submission" date="2021-07" db="EMBL/GenBank/DDBJ databases">
        <authorList>
            <person name="Catto M.A."/>
            <person name="Jacobson A."/>
            <person name="Kennedy G."/>
            <person name="Labadie P."/>
            <person name="Hunt B.G."/>
            <person name="Srinivasan R."/>
        </authorList>
    </citation>
    <scope>NUCLEOTIDE SEQUENCE</scope>
    <source>
        <strain evidence="2">PL_HMW_Pooled</strain>
        <tissue evidence="2">Head</tissue>
    </source>
</reference>
<protein>
    <submittedName>
        <fullName evidence="2">Threonine--tRNA ligase</fullName>
    </submittedName>
</protein>
<sequence length="65" mass="7566">MQQGLKVAEVLDDNVEKLGKSYIKEKFHNSHKKYMREINKAEEFAKRNLNAEDGHQSDSSKNEDD</sequence>
<proteinExistence type="predicted"/>
<reference evidence="2" key="2">
    <citation type="journal article" date="2023" name="BMC Genomics">
        <title>Pest status, molecular evolution, and epigenetic factors derived from the genome assembly of Frankliniella fusca, a thysanopteran phytovirus vector.</title>
        <authorList>
            <person name="Catto M.A."/>
            <person name="Labadie P.E."/>
            <person name="Jacobson A.L."/>
            <person name="Kennedy G.G."/>
            <person name="Srinivasan R."/>
            <person name="Hunt B.G."/>
        </authorList>
    </citation>
    <scope>NUCLEOTIDE SEQUENCE</scope>
    <source>
        <strain evidence="2">PL_HMW_Pooled</strain>
    </source>
</reference>
<evidence type="ECO:0000313" key="3">
    <source>
        <dbReference type="Proteomes" id="UP001219518"/>
    </source>
</evidence>
<comment type="caution">
    <text evidence="2">The sequence shown here is derived from an EMBL/GenBank/DDBJ whole genome shotgun (WGS) entry which is preliminary data.</text>
</comment>
<feature type="region of interest" description="Disordered" evidence="1">
    <location>
        <begin position="46"/>
        <end position="65"/>
    </location>
</feature>
<organism evidence="2 3">
    <name type="scientific">Frankliniella fusca</name>
    <dbReference type="NCBI Taxonomy" id="407009"/>
    <lineage>
        <taxon>Eukaryota</taxon>
        <taxon>Metazoa</taxon>
        <taxon>Ecdysozoa</taxon>
        <taxon>Arthropoda</taxon>
        <taxon>Hexapoda</taxon>
        <taxon>Insecta</taxon>
        <taxon>Pterygota</taxon>
        <taxon>Neoptera</taxon>
        <taxon>Paraneoptera</taxon>
        <taxon>Thysanoptera</taxon>
        <taxon>Terebrantia</taxon>
        <taxon>Thripoidea</taxon>
        <taxon>Thripidae</taxon>
        <taxon>Frankliniella</taxon>
    </lineage>
</organism>
<dbReference type="AlphaFoldDB" id="A0AAE1I4N2"/>